<evidence type="ECO:0000313" key="4">
    <source>
        <dbReference type="Proteomes" id="UP000292702"/>
    </source>
</evidence>
<accession>A0A4R0RBH9</accession>
<dbReference type="EMBL" id="RWJN01000347">
    <property type="protein sequence ID" value="TCD62755.1"/>
    <property type="molecule type" value="Genomic_DNA"/>
</dbReference>
<evidence type="ECO:0000256" key="2">
    <source>
        <dbReference type="SAM" id="Phobius"/>
    </source>
</evidence>
<feature type="transmembrane region" description="Helical" evidence="2">
    <location>
        <begin position="12"/>
        <end position="33"/>
    </location>
</feature>
<evidence type="ECO:0000256" key="1">
    <source>
        <dbReference type="SAM" id="MobiDB-lite"/>
    </source>
</evidence>
<keyword evidence="2" id="KW-1133">Transmembrane helix</keyword>
<comment type="caution">
    <text evidence="3">The sequence shown here is derived from an EMBL/GenBank/DDBJ whole genome shotgun (WGS) entry which is preliminary data.</text>
</comment>
<keyword evidence="4" id="KW-1185">Reference proteome</keyword>
<feature type="transmembrane region" description="Helical" evidence="2">
    <location>
        <begin position="39"/>
        <end position="59"/>
    </location>
</feature>
<proteinExistence type="predicted"/>
<gene>
    <name evidence="3" type="ORF">EIP91_006427</name>
</gene>
<feature type="compositionally biased region" description="Basic residues" evidence="1">
    <location>
        <begin position="175"/>
        <end position="184"/>
    </location>
</feature>
<reference evidence="3 4" key="1">
    <citation type="submission" date="2018-11" db="EMBL/GenBank/DDBJ databases">
        <title>Genome assembly of Steccherinum ochraceum LE-BIN_3174, the white-rot fungus of the Steccherinaceae family (The Residual Polyporoid clade, Polyporales, Basidiomycota).</title>
        <authorList>
            <person name="Fedorova T.V."/>
            <person name="Glazunova O.A."/>
            <person name="Landesman E.O."/>
            <person name="Moiseenko K.V."/>
            <person name="Psurtseva N.V."/>
            <person name="Savinova O.S."/>
            <person name="Shakhova N.V."/>
            <person name="Tyazhelova T.V."/>
            <person name="Vasina D.V."/>
        </authorList>
    </citation>
    <scope>NUCLEOTIDE SEQUENCE [LARGE SCALE GENOMIC DNA]</scope>
    <source>
        <strain evidence="3 4">LE-BIN_3174</strain>
    </source>
</reference>
<sequence>MSSESTYAHIRTHILLPLLPYYYVLIALTAFYINPTLFTITLLLALALVVLVVALVALVNRHDPDHPKYTNGHWNGDGAGEMRSREDVERRLRTEVERLAHEERCTVCKERRVKAEFVRGVARRAWAEARAEVDADEREERERERGWEEEFEAFMGMGAGPERANAPGAGAGPGRKGKKKNRRK</sequence>
<protein>
    <submittedName>
        <fullName evidence="3">Uncharacterized protein</fullName>
    </submittedName>
</protein>
<name>A0A4R0RBH9_9APHY</name>
<evidence type="ECO:0000313" key="3">
    <source>
        <dbReference type="EMBL" id="TCD62755.1"/>
    </source>
</evidence>
<dbReference type="Proteomes" id="UP000292702">
    <property type="component" value="Unassembled WGS sequence"/>
</dbReference>
<organism evidence="3 4">
    <name type="scientific">Steccherinum ochraceum</name>
    <dbReference type="NCBI Taxonomy" id="92696"/>
    <lineage>
        <taxon>Eukaryota</taxon>
        <taxon>Fungi</taxon>
        <taxon>Dikarya</taxon>
        <taxon>Basidiomycota</taxon>
        <taxon>Agaricomycotina</taxon>
        <taxon>Agaricomycetes</taxon>
        <taxon>Polyporales</taxon>
        <taxon>Steccherinaceae</taxon>
        <taxon>Steccherinum</taxon>
    </lineage>
</organism>
<dbReference type="AlphaFoldDB" id="A0A4R0RBH9"/>
<feature type="region of interest" description="Disordered" evidence="1">
    <location>
        <begin position="132"/>
        <end position="184"/>
    </location>
</feature>
<keyword evidence="2" id="KW-0472">Membrane</keyword>
<keyword evidence="2" id="KW-0812">Transmembrane</keyword>
<feature type="compositionally biased region" description="Basic and acidic residues" evidence="1">
    <location>
        <begin position="132"/>
        <end position="148"/>
    </location>
</feature>